<evidence type="ECO:0000313" key="10">
    <source>
        <dbReference type="Proteomes" id="UP001378242"/>
    </source>
</evidence>
<evidence type="ECO:0000259" key="8">
    <source>
        <dbReference type="Pfam" id="PF06429"/>
    </source>
</evidence>
<name>A0ABU9GCB1_COBMA</name>
<dbReference type="InterPro" id="IPR006299">
    <property type="entry name" value="FlgC"/>
</dbReference>
<accession>A0ABU9GCB1</accession>
<sequence length="162" mass="17172">MPDFSLFHVAGSAMAAQSQRLNAIASNMANADSVAGPDGKPYQARQVVFEYAPLARQANQAATALTGMNSSFTGQTLGQPLDQRAGMGGVQVSSVALSDAPARKEYRPDHPLADEQGYVSFSNVDPIAEMVDMIAASKSYEANVEVFNTSKSLLRKTLTLGE</sequence>
<dbReference type="InterPro" id="IPR001444">
    <property type="entry name" value="Flag_bb_rod_N"/>
</dbReference>
<dbReference type="EMBL" id="JBAKAP010000001">
    <property type="protein sequence ID" value="MEL0615403.1"/>
    <property type="molecule type" value="Genomic_DNA"/>
</dbReference>
<dbReference type="InterPro" id="IPR019776">
    <property type="entry name" value="Flagellar_basal_body_rod_CS"/>
</dbReference>
<proteinExistence type="inferred from homology"/>
<evidence type="ECO:0000256" key="3">
    <source>
        <dbReference type="ARBA" id="ARBA00017941"/>
    </source>
</evidence>
<protein>
    <recommendedName>
        <fullName evidence="3 6">Flagellar basal-body rod protein FlgC</fullName>
    </recommendedName>
</protein>
<evidence type="ECO:0000256" key="6">
    <source>
        <dbReference type="RuleBase" id="RU362062"/>
    </source>
</evidence>
<keyword evidence="9" id="KW-0966">Cell projection</keyword>
<dbReference type="GeneID" id="43177902"/>
<evidence type="ECO:0000259" key="7">
    <source>
        <dbReference type="Pfam" id="PF00460"/>
    </source>
</evidence>
<dbReference type="PANTHER" id="PTHR30435">
    <property type="entry name" value="FLAGELLAR PROTEIN"/>
    <property type="match status" value="1"/>
</dbReference>
<evidence type="ECO:0000256" key="4">
    <source>
        <dbReference type="ARBA" id="ARBA00023143"/>
    </source>
</evidence>
<dbReference type="InterPro" id="IPR010930">
    <property type="entry name" value="Flg_bb/hook_C_dom"/>
</dbReference>
<dbReference type="PANTHER" id="PTHR30435:SF2">
    <property type="entry name" value="FLAGELLAR BASAL-BODY ROD PROTEIN FLGC"/>
    <property type="match status" value="1"/>
</dbReference>
<comment type="similarity">
    <text evidence="2">Belongs to the flagella basal body rod proteins family.</text>
</comment>
<evidence type="ECO:0000256" key="5">
    <source>
        <dbReference type="ARBA" id="ARBA00025933"/>
    </source>
</evidence>
<feature type="domain" description="Flagellar basal body rod protein N-terminal" evidence="7">
    <location>
        <begin position="9"/>
        <end position="36"/>
    </location>
</feature>
<dbReference type="Pfam" id="PF06429">
    <property type="entry name" value="Flg_bbr_C"/>
    <property type="match status" value="1"/>
</dbReference>
<dbReference type="Pfam" id="PF00460">
    <property type="entry name" value="Flg_bb_rod"/>
    <property type="match status" value="1"/>
</dbReference>
<reference evidence="9 10" key="1">
    <citation type="submission" date="2024-02" db="EMBL/GenBank/DDBJ databases">
        <title>Bacteria isolated from the canopy kelp, Nereocystis luetkeana.</title>
        <authorList>
            <person name="Pfister C.A."/>
            <person name="Younker I.T."/>
            <person name="Light S.H."/>
        </authorList>
    </citation>
    <scope>NUCLEOTIDE SEQUENCE [LARGE SCALE GENOMIC DNA]</scope>
    <source>
        <strain evidence="9 10">TI.5.07</strain>
    </source>
</reference>
<evidence type="ECO:0000313" key="9">
    <source>
        <dbReference type="EMBL" id="MEL0615403.1"/>
    </source>
</evidence>
<keyword evidence="10" id="KW-1185">Reference proteome</keyword>
<evidence type="ECO:0000256" key="1">
    <source>
        <dbReference type="ARBA" id="ARBA00004117"/>
    </source>
</evidence>
<dbReference type="NCBIfam" id="TIGR01395">
    <property type="entry name" value="FlgC"/>
    <property type="match status" value="1"/>
</dbReference>
<dbReference type="Proteomes" id="UP001378242">
    <property type="component" value="Unassembled WGS sequence"/>
</dbReference>
<feature type="domain" description="Flagellar basal-body/hook protein C-terminal" evidence="8">
    <location>
        <begin position="116"/>
        <end position="160"/>
    </location>
</feature>
<gene>
    <name evidence="9" type="primary">flgC</name>
    <name evidence="9" type="ORF">V6243_01075</name>
</gene>
<comment type="caution">
    <text evidence="9">The sequence shown here is derived from an EMBL/GenBank/DDBJ whole genome shotgun (WGS) entry which is preliminary data.</text>
</comment>
<dbReference type="PROSITE" id="PS00588">
    <property type="entry name" value="FLAGELLA_BB_ROD"/>
    <property type="match status" value="1"/>
</dbReference>
<keyword evidence="4 6" id="KW-0975">Bacterial flagellum</keyword>
<evidence type="ECO:0000256" key="2">
    <source>
        <dbReference type="ARBA" id="ARBA00009677"/>
    </source>
</evidence>
<comment type="subunit">
    <text evidence="5 6">The basal body constitutes a major portion of the flagellar organelle and consists of four rings (L,P,S, and M) mounted on a central rod. The rod consists of about 26 subunits of FlgG in the distal portion, and FlgB, FlgC and FlgF are thought to build up the proximal portion of the rod with about 6 subunits each.</text>
</comment>
<organism evidence="9 10">
    <name type="scientific">Cobetia marina</name>
    <name type="common">Deleya marina</name>
    <dbReference type="NCBI Taxonomy" id="28258"/>
    <lineage>
        <taxon>Bacteria</taxon>
        <taxon>Pseudomonadati</taxon>
        <taxon>Pseudomonadota</taxon>
        <taxon>Gammaproteobacteria</taxon>
        <taxon>Oceanospirillales</taxon>
        <taxon>Halomonadaceae</taxon>
        <taxon>Cobetia</taxon>
    </lineage>
</organism>
<dbReference type="RefSeq" id="WP_084208632.1">
    <property type="nucleotide sequence ID" value="NZ_BJOH01000002.1"/>
</dbReference>
<keyword evidence="9" id="KW-0282">Flagellum</keyword>
<keyword evidence="9" id="KW-0969">Cilium</keyword>
<comment type="subcellular location">
    <subcellularLocation>
        <location evidence="1 6">Bacterial flagellum basal body</location>
    </subcellularLocation>
</comment>